<proteinExistence type="predicted"/>
<organism evidence="2 3">
    <name type="scientific">Winogradskyella aquimaris</name>
    <dbReference type="NCBI Taxonomy" id="864074"/>
    <lineage>
        <taxon>Bacteria</taxon>
        <taxon>Pseudomonadati</taxon>
        <taxon>Bacteroidota</taxon>
        <taxon>Flavobacteriia</taxon>
        <taxon>Flavobacteriales</taxon>
        <taxon>Flavobacteriaceae</taxon>
        <taxon>Winogradskyella</taxon>
    </lineage>
</organism>
<accession>A0ABU5ELT7</accession>
<feature type="transmembrane region" description="Helical" evidence="1">
    <location>
        <begin position="37"/>
        <end position="55"/>
    </location>
</feature>
<sequence length="75" mass="8574">MKRLRINALASDIIISVYVIVTLYFRFKLEGETATGPLESMVMGLCFVVIIWALIKLKVLNPNWFGLFNSKKIEP</sequence>
<protein>
    <recommendedName>
        <fullName evidence="4">RDD family protein</fullName>
    </recommendedName>
</protein>
<evidence type="ECO:0000313" key="3">
    <source>
        <dbReference type="Proteomes" id="UP001285855"/>
    </source>
</evidence>
<keyword evidence="1" id="KW-0472">Membrane</keyword>
<evidence type="ECO:0000256" key="1">
    <source>
        <dbReference type="SAM" id="Phobius"/>
    </source>
</evidence>
<keyword evidence="3" id="KW-1185">Reference proteome</keyword>
<gene>
    <name evidence="2" type="ORF">SNF14_05205</name>
</gene>
<name>A0ABU5ELT7_9FLAO</name>
<reference evidence="2 3" key="1">
    <citation type="submission" date="2023-11" db="EMBL/GenBank/DDBJ databases">
        <title>Winogradskyella pelagius sp. nov., isolated from coastal sediment.</title>
        <authorList>
            <person name="Li F."/>
        </authorList>
    </citation>
    <scope>NUCLEOTIDE SEQUENCE [LARGE SCALE GENOMIC DNA]</scope>
    <source>
        <strain evidence="2 3">KCTC 23502</strain>
    </source>
</reference>
<comment type="caution">
    <text evidence="2">The sequence shown here is derived from an EMBL/GenBank/DDBJ whole genome shotgun (WGS) entry which is preliminary data.</text>
</comment>
<evidence type="ECO:0008006" key="4">
    <source>
        <dbReference type="Google" id="ProtNLM"/>
    </source>
</evidence>
<dbReference type="EMBL" id="JAXDAE010000003">
    <property type="protein sequence ID" value="MDY2586725.1"/>
    <property type="molecule type" value="Genomic_DNA"/>
</dbReference>
<keyword evidence="1" id="KW-0812">Transmembrane</keyword>
<dbReference type="RefSeq" id="WP_320555095.1">
    <property type="nucleotide sequence ID" value="NZ_JAXDAE010000003.1"/>
</dbReference>
<keyword evidence="1" id="KW-1133">Transmembrane helix</keyword>
<dbReference type="Proteomes" id="UP001285855">
    <property type="component" value="Unassembled WGS sequence"/>
</dbReference>
<evidence type="ECO:0000313" key="2">
    <source>
        <dbReference type="EMBL" id="MDY2586725.1"/>
    </source>
</evidence>
<feature type="transmembrane region" description="Helical" evidence="1">
    <location>
        <begin position="6"/>
        <end position="25"/>
    </location>
</feature>